<dbReference type="EMBL" id="JAFVMG010000002">
    <property type="protein sequence ID" value="MBO1327658.1"/>
    <property type="molecule type" value="Genomic_DNA"/>
</dbReference>
<dbReference type="InterPro" id="IPR052894">
    <property type="entry name" value="AsmA-related"/>
</dbReference>
<organism evidence="2 3">
    <name type="scientific">Acetobacter suratthaniensis</name>
    <dbReference type="NCBI Taxonomy" id="1502841"/>
    <lineage>
        <taxon>Bacteria</taxon>
        <taxon>Pseudomonadati</taxon>
        <taxon>Pseudomonadota</taxon>
        <taxon>Alphaproteobacteria</taxon>
        <taxon>Acetobacterales</taxon>
        <taxon>Acetobacteraceae</taxon>
        <taxon>Acetobacter</taxon>
    </lineage>
</organism>
<reference evidence="2 3" key="1">
    <citation type="submission" date="2021-03" db="EMBL/GenBank/DDBJ databases">
        <title>The complete genome sequence of Acetobacter suratthaniensis TBRC 1719.</title>
        <authorList>
            <person name="Charoenyingcharoen P."/>
            <person name="Yukphan P."/>
        </authorList>
    </citation>
    <scope>NUCLEOTIDE SEQUENCE [LARGE SCALE GENOMIC DNA]</scope>
    <source>
        <strain evidence="2 3">TBRC 1719</strain>
    </source>
</reference>
<dbReference type="Proteomes" id="UP000664399">
    <property type="component" value="Unassembled WGS sequence"/>
</dbReference>
<protein>
    <submittedName>
        <fullName evidence="2">AsmA family protein</fullName>
    </submittedName>
</protein>
<proteinExistence type="predicted"/>
<comment type="caution">
    <text evidence="2">The sequence shown here is derived from an EMBL/GenBank/DDBJ whole genome shotgun (WGS) entry which is preliminary data.</text>
</comment>
<dbReference type="RefSeq" id="WP_207853124.1">
    <property type="nucleotide sequence ID" value="NZ_JAFVMG010000002.1"/>
</dbReference>
<evidence type="ECO:0000313" key="3">
    <source>
        <dbReference type="Proteomes" id="UP000664399"/>
    </source>
</evidence>
<dbReference type="PANTHER" id="PTHR30441:SF4">
    <property type="entry name" value="PROTEIN ASMA"/>
    <property type="match status" value="1"/>
</dbReference>
<feature type="domain" description="AsmA" evidence="1">
    <location>
        <begin position="14"/>
        <end position="174"/>
    </location>
</feature>
<dbReference type="PANTHER" id="PTHR30441">
    <property type="entry name" value="DUF748 DOMAIN-CONTAINING PROTEIN"/>
    <property type="match status" value="1"/>
</dbReference>
<sequence>MGLKRKIGLLAGAAVLLVGGGSIVSATQDADWLRTRLVDAVQLKTGRSLHIGTLHVWILPYPWVEARDVTLSAANGLGEDVLSIEQVRARLSLLPLFSHKVIFRSVSIVQPHVRLHRLPDGRTQAKVQAQGAGDGQADGGAQASLGPAQGQLHWNVGLSDCTLTQADISWDSAQTHRSGTLQLSQARLTGLDGAMTDWHVEGEKGRGHFVLTGQTGPLLAWGAAPLPLALRLAVKVDGRDAGMAHLDGALLPAQPSSSGADGGALGYRLTVGGSLAQLSDLNVFFPHAGVPAGQNVSLDLALDGRGDQPGIQRLHARIAALDIGRWLTGASLAGLSVDANSPAGPVAVHLVGQVGGQPVSVAGSAGVLGGWSARPQALPVDLSLEQGAAHLHVSGTAGVGHTALDMQGALEELAPDAALPALQGVRVNAHVETPDTLKLLKAQDAEQVLAALSGVGDVSARSLTWQGTGWTDLVAHVVAQAGQLSLAPLTAQGSGIAQSARVDITPAADGPHFALKASPVILPLSAVQTWLGLPQDMRGNLLVAGAVSAQGHDSATRRQTLAGHLGLSVVDGGINATLVKALLGPQAPHLKGWMPVRCFGAHMQLGGDVAHIDTLGLQSEFVQLDGSGTVGLGSGALDLHLSPRLQLGGASAASRIRVGGTVAAPRPALDADTGGRYGVTIGGDDSSADSCPALLSTAREGVAGPAAPAKKSGKGEKIMNLLQGLGLFR</sequence>
<keyword evidence="3" id="KW-1185">Reference proteome</keyword>
<dbReference type="InterPro" id="IPR007844">
    <property type="entry name" value="AsmA"/>
</dbReference>
<evidence type="ECO:0000259" key="1">
    <source>
        <dbReference type="Pfam" id="PF05170"/>
    </source>
</evidence>
<gene>
    <name evidence="2" type="ORF">J2D75_04100</name>
</gene>
<dbReference type="Pfam" id="PF05170">
    <property type="entry name" value="AsmA"/>
    <property type="match status" value="1"/>
</dbReference>
<evidence type="ECO:0000313" key="2">
    <source>
        <dbReference type="EMBL" id="MBO1327658.1"/>
    </source>
</evidence>
<accession>A0ABS3LL18</accession>
<name>A0ABS3LL18_9PROT</name>